<dbReference type="PANTHER" id="PTHR42839">
    <property type="entry name" value="ISOCHORISMATE SYNTHASE ENTC"/>
    <property type="match status" value="1"/>
</dbReference>
<evidence type="ECO:0000313" key="2">
    <source>
        <dbReference type="EMBL" id="MBK1833830.1"/>
    </source>
</evidence>
<name>A0A934RN45_9BACT</name>
<evidence type="ECO:0000259" key="1">
    <source>
        <dbReference type="Pfam" id="PF00425"/>
    </source>
</evidence>
<dbReference type="InterPro" id="IPR015890">
    <property type="entry name" value="Chorismate_C"/>
</dbReference>
<feature type="domain" description="Chorismate-utilising enzyme C-terminal" evidence="1">
    <location>
        <begin position="83"/>
        <end position="324"/>
    </location>
</feature>
<dbReference type="EMBL" id="JAENIO010000014">
    <property type="protein sequence ID" value="MBK1833830.1"/>
    <property type="molecule type" value="Genomic_DNA"/>
</dbReference>
<dbReference type="SUPFAM" id="SSF56322">
    <property type="entry name" value="ADC synthase"/>
    <property type="match status" value="1"/>
</dbReference>
<evidence type="ECO:0000313" key="3">
    <source>
        <dbReference type="Proteomes" id="UP000604083"/>
    </source>
</evidence>
<organism evidence="2 3">
    <name type="scientific">Roseibacillus ishigakijimensis</name>
    <dbReference type="NCBI Taxonomy" id="454146"/>
    <lineage>
        <taxon>Bacteria</taxon>
        <taxon>Pseudomonadati</taxon>
        <taxon>Verrucomicrobiota</taxon>
        <taxon>Verrucomicrobiia</taxon>
        <taxon>Verrucomicrobiales</taxon>
        <taxon>Verrucomicrobiaceae</taxon>
        <taxon>Roseibacillus</taxon>
    </lineage>
</organism>
<protein>
    <submittedName>
        <fullName evidence="2">Chorismate-binding protein</fullName>
    </submittedName>
</protein>
<dbReference type="Proteomes" id="UP000604083">
    <property type="component" value="Unassembled WGS sequence"/>
</dbReference>
<comment type="caution">
    <text evidence="2">The sequence shown here is derived from an EMBL/GenBank/DDBJ whole genome shotgun (WGS) entry which is preliminary data.</text>
</comment>
<dbReference type="Pfam" id="PF00425">
    <property type="entry name" value="Chorismate_bind"/>
    <property type="match status" value="1"/>
</dbReference>
<reference evidence="2" key="1">
    <citation type="submission" date="2021-01" db="EMBL/GenBank/DDBJ databases">
        <title>Modified the classification status of verrucomicrobia.</title>
        <authorList>
            <person name="Feng X."/>
        </authorList>
    </citation>
    <scope>NUCLEOTIDE SEQUENCE</scope>
    <source>
        <strain evidence="2">KCTC 12986</strain>
    </source>
</reference>
<sequence length="340" mass="38203">MKMDWACFATADGRLVQGHGPFEALPECPPEGVAFYRNDFALQEKAPWLRPSRVEISATLPASFAAPGGEGEPVTWQDPEAGRFAEVFREVMDRIRSGSLEKSVPVVTETGHWQAPPAAWRSLPQRLAPGMRLFGWQAGNHGLLSATPEQLFHLKDGLLTTMALAGTARSEERELFSVDEKEIREHEFVAQTLMAKLADTGMVRRKDREILDLGELIHFHTPIEVELYRPEDPEVLVRRLHPTPALGPLPRTSETLEALYDWRERLHCPRWFGAPFGLAMDGSFEALVGIRMTVWEGNLVQIPAGCGVIEASRLVNEWRELRLKREAVKRVFGFLPQPLG</sequence>
<gene>
    <name evidence="2" type="ORF">JIN78_07150</name>
</gene>
<keyword evidence="3" id="KW-1185">Reference proteome</keyword>
<dbReference type="Gene3D" id="3.60.120.10">
    <property type="entry name" value="Anthranilate synthase"/>
    <property type="match status" value="1"/>
</dbReference>
<dbReference type="RefSeq" id="WP_200391266.1">
    <property type="nucleotide sequence ID" value="NZ_JAENIO010000014.1"/>
</dbReference>
<dbReference type="InterPro" id="IPR005801">
    <property type="entry name" value="ADC_synthase"/>
</dbReference>
<accession>A0A934RN45</accession>
<proteinExistence type="predicted"/>
<dbReference type="PANTHER" id="PTHR42839:SF2">
    <property type="entry name" value="ISOCHORISMATE SYNTHASE ENTC"/>
    <property type="match status" value="1"/>
</dbReference>
<dbReference type="AlphaFoldDB" id="A0A934RN45"/>